<keyword evidence="2" id="KW-1185">Reference proteome</keyword>
<dbReference type="AlphaFoldDB" id="A0A5B7GFI5"/>
<reference evidence="1 2" key="1">
    <citation type="submission" date="2019-05" db="EMBL/GenBank/DDBJ databases">
        <title>Another draft genome of Portunus trituberculatus and its Hox gene families provides insights of decapod evolution.</title>
        <authorList>
            <person name="Jeong J.-H."/>
            <person name="Song I."/>
            <person name="Kim S."/>
            <person name="Choi T."/>
            <person name="Kim D."/>
            <person name="Ryu S."/>
            <person name="Kim W."/>
        </authorList>
    </citation>
    <scope>NUCLEOTIDE SEQUENCE [LARGE SCALE GENOMIC DNA]</scope>
    <source>
        <tissue evidence="1">Muscle</tissue>
    </source>
</reference>
<dbReference type="EMBL" id="VSRR010013663">
    <property type="protein sequence ID" value="MPC56067.1"/>
    <property type="molecule type" value="Genomic_DNA"/>
</dbReference>
<organism evidence="1 2">
    <name type="scientific">Portunus trituberculatus</name>
    <name type="common">Swimming crab</name>
    <name type="synonym">Neptunus trituberculatus</name>
    <dbReference type="NCBI Taxonomy" id="210409"/>
    <lineage>
        <taxon>Eukaryota</taxon>
        <taxon>Metazoa</taxon>
        <taxon>Ecdysozoa</taxon>
        <taxon>Arthropoda</taxon>
        <taxon>Crustacea</taxon>
        <taxon>Multicrustacea</taxon>
        <taxon>Malacostraca</taxon>
        <taxon>Eumalacostraca</taxon>
        <taxon>Eucarida</taxon>
        <taxon>Decapoda</taxon>
        <taxon>Pleocyemata</taxon>
        <taxon>Brachyura</taxon>
        <taxon>Eubrachyura</taxon>
        <taxon>Portunoidea</taxon>
        <taxon>Portunidae</taxon>
        <taxon>Portuninae</taxon>
        <taxon>Portunus</taxon>
    </lineage>
</organism>
<dbReference type="Proteomes" id="UP000324222">
    <property type="component" value="Unassembled WGS sequence"/>
</dbReference>
<proteinExistence type="predicted"/>
<evidence type="ECO:0000313" key="2">
    <source>
        <dbReference type="Proteomes" id="UP000324222"/>
    </source>
</evidence>
<accession>A0A5B7GFI5</accession>
<protein>
    <submittedName>
        <fullName evidence="1">Uncharacterized protein</fullName>
    </submittedName>
</protein>
<evidence type="ECO:0000313" key="1">
    <source>
        <dbReference type="EMBL" id="MPC56067.1"/>
    </source>
</evidence>
<name>A0A5B7GFI5_PORTR</name>
<gene>
    <name evidence="1" type="ORF">E2C01_050017</name>
</gene>
<sequence>MGQDGDELRRMSKGRLDAITGQSVGFAIVGSGSTVVTLEILIEGQRTVWWMYPRGAALTRGLRSPRGSRPQYRRTIT</sequence>
<comment type="caution">
    <text evidence="1">The sequence shown here is derived from an EMBL/GenBank/DDBJ whole genome shotgun (WGS) entry which is preliminary data.</text>
</comment>